<feature type="domain" description="ATP-grasp" evidence="5">
    <location>
        <begin position="111"/>
        <end position="299"/>
    </location>
</feature>
<comment type="caution">
    <text evidence="6">The sequence shown here is derived from an EMBL/GenBank/DDBJ whole genome shotgun (WGS) entry which is preliminary data.</text>
</comment>
<sequence>MQTLLMVGVGKSGRPYLDAARRLGVRVHAVEVAERAATIEEAANEVTVCRGGSDELWAEAAITAARACQPDGVLAFSEPHVMAAALVADEFGLPGPSLRAATLSRNKALQRARFGASGIGQPEYLVTERIADAAEWAEPRMPVVLKPLSSAGSDGVELVADMAAYREAARRRDGEGRLLVERAVEGPEYSWEALVCDGNVWCANLTEKETTGPPDFVEVAHWAPADTGDTPHAVAADLGPAVLEAIGMRTGIVHLEFKLTPSGPAVMEIAVRTPGDCLMDLLGLAYGVDWFEMAIRAALGWELPEPPKAPVRFAASYLPSAPAGTVVAVEGLDDVLAQPCVVSANVTVAPGQQVSPARSSGERAGEVVLAAENPGELAVDLEQVRRLLAVVTRPADPPG</sequence>
<dbReference type="InterPro" id="IPR040570">
    <property type="entry name" value="LAL_C2"/>
</dbReference>
<dbReference type="SUPFAM" id="SSF56059">
    <property type="entry name" value="Glutathione synthetase ATP-binding domain-like"/>
    <property type="match status" value="1"/>
</dbReference>
<dbReference type="PROSITE" id="PS50975">
    <property type="entry name" value="ATP_GRASP"/>
    <property type="match status" value="1"/>
</dbReference>
<evidence type="ECO:0000259" key="5">
    <source>
        <dbReference type="PROSITE" id="PS50975"/>
    </source>
</evidence>
<dbReference type="InterPro" id="IPR052032">
    <property type="entry name" value="ATP-dep_AA_Ligase"/>
</dbReference>
<dbReference type="RefSeq" id="WP_344973204.1">
    <property type="nucleotide sequence ID" value="NZ_BAABDD010000018.1"/>
</dbReference>
<dbReference type="Proteomes" id="UP001500908">
    <property type="component" value="Unassembled WGS sequence"/>
</dbReference>
<evidence type="ECO:0000313" key="6">
    <source>
        <dbReference type="EMBL" id="GAA3753208.1"/>
    </source>
</evidence>
<evidence type="ECO:0000256" key="4">
    <source>
        <dbReference type="PROSITE-ProRule" id="PRU00409"/>
    </source>
</evidence>
<evidence type="ECO:0000256" key="3">
    <source>
        <dbReference type="ARBA" id="ARBA00022840"/>
    </source>
</evidence>
<protein>
    <submittedName>
        <fullName evidence="6">Acetyl-CoA carboxylase biotin carboxylase subunit family protein</fullName>
    </submittedName>
</protein>
<dbReference type="Gene3D" id="3.40.50.20">
    <property type="match status" value="1"/>
</dbReference>
<reference evidence="7" key="1">
    <citation type="journal article" date="2019" name="Int. J. Syst. Evol. Microbiol.">
        <title>The Global Catalogue of Microorganisms (GCM) 10K type strain sequencing project: providing services to taxonomists for standard genome sequencing and annotation.</title>
        <authorList>
            <consortium name="The Broad Institute Genomics Platform"/>
            <consortium name="The Broad Institute Genome Sequencing Center for Infectious Disease"/>
            <person name="Wu L."/>
            <person name="Ma J."/>
        </authorList>
    </citation>
    <scope>NUCLEOTIDE SEQUENCE [LARGE SCALE GENOMIC DNA]</scope>
    <source>
        <strain evidence="7">JCM 17137</strain>
    </source>
</reference>
<organism evidence="6 7">
    <name type="scientific">Salinactinospora qingdaonensis</name>
    <dbReference type="NCBI Taxonomy" id="702744"/>
    <lineage>
        <taxon>Bacteria</taxon>
        <taxon>Bacillati</taxon>
        <taxon>Actinomycetota</taxon>
        <taxon>Actinomycetes</taxon>
        <taxon>Streptosporangiales</taxon>
        <taxon>Nocardiopsidaceae</taxon>
        <taxon>Salinactinospora</taxon>
    </lineage>
</organism>
<dbReference type="PANTHER" id="PTHR43585:SF2">
    <property type="entry name" value="ATP-GRASP ENZYME FSQD"/>
    <property type="match status" value="1"/>
</dbReference>
<gene>
    <name evidence="6" type="ORF">GCM10022402_35010</name>
</gene>
<dbReference type="Pfam" id="PF18603">
    <property type="entry name" value="LAL_C2"/>
    <property type="match status" value="1"/>
</dbReference>
<name>A0ABP7G0M0_9ACTN</name>
<accession>A0ABP7G0M0</accession>
<keyword evidence="7" id="KW-1185">Reference proteome</keyword>
<proteinExistence type="predicted"/>
<dbReference type="EMBL" id="BAABDD010000018">
    <property type="protein sequence ID" value="GAA3753208.1"/>
    <property type="molecule type" value="Genomic_DNA"/>
</dbReference>
<dbReference type="Pfam" id="PF13535">
    <property type="entry name" value="ATP-grasp_4"/>
    <property type="match status" value="1"/>
</dbReference>
<keyword evidence="1" id="KW-0436">Ligase</keyword>
<keyword evidence="2 4" id="KW-0547">Nucleotide-binding</keyword>
<dbReference type="PANTHER" id="PTHR43585">
    <property type="entry name" value="FUMIPYRROLE BIOSYNTHESIS PROTEIN C"/>
    <property type="match status" value="1"/>
</dbReference>
<evidence type="ECO:0000313" key="7">
    <source>
        <dbReference type="Proteomes" id="UP001500908"/>
    </source>
</evidence>
<dbReference type="Gene3D" id="3.30.470.20">
    <property type="entry name" value="ATP-grasp fold, B domain"/>
    <property type="match status" value="1"/>
</dbReference>
<evidence type="ECO:0000256" key="1">
    <source>
        <dbReference type="ARBA" id="ARBA00022598"/>
    </source>
</evidence>
<keyword evidence="3 4" id="KW-0067">ATP-binding</keyword>
<evidence type="ECO:0000256" key="2">
    <source>
        <dbReference type="ARBA" id="ARBA00022741"/>
    </source>
</evidence>
<dbReference type="InterPro" id="IPR011761">
    <property type="entry name" value="ATP-grasp"/>
</dbReference>